<dbReference type="EMBL" id="WNKU01000018">
    <property type="protein sequence ID" value="MTV50032.1"/>
    <property type="molecule type" value="Genomic_DNA"/>
</dbReference>
<comment type="caution">
    <text evidence="1">The sequence shown here is derived from an EMBL/GenBank/DDBJ whole genome shotgun (WGS) entry which is preliminary data.</text>
</comment>
<organism evidence="1 2">
    <name type="scientific">Heliobacterium mobile</name>
    <name type="common">Heliobacillus mobilis</name>
    <dbReference type="NCBI Taxonomy" id="28064"/>
    <lineage>
        <taxon>Bacteria</taxon>
        <taxon>Bacillati</taxon>
        <taxon>Bacillota</taxon>
        <taxon>Clostridia</taxon>
        <taxon>Eubacteriales</taxon>
        <taxon>Heliobacteriaceae</taxon>
        <taxon>Heliobacterium</taxon>
    </lineage>
</organism>
<dbReference type="AlphaFoldDB" id="A0A6I3SNA9"/>
<evidence type="ECO:0000313" key="1">
    <source>
        <dbReference type="EMBL" id="MTV50032.1"/>
    </source>
</evidence>
<evidence type="ECO:0000313" key="2">
    <source>
        <dbReference type="Proteomes" id="UP000430670"/>
    </source>
</evidence>
<dbReference type="RefSeq" id="WP_155477123.1">
    <property type="nucleotide sequence ID" value="NZ_WNKU01000018.1"/>
</dbReference>
<proteinExistence type="predicted"/>
<accession>A0A6I3SNA9</accession>
<sequence>MATDFATLFALRDEFLFAEELLRNKVFNDKPDSNALVKAAVLAWVAERVQYAIDANLESIREEREWSRKSESV</sequence>
<protein>
    <submittedName>
        <fullName evidence="1">Uncharacterized protein</fullName>
    </submittedName>
</protein>
<gene>
    <name evidence="1" type="ORF">GJ688_13730</name>
</gene>
<keyword evidence="2" id="KW-1185">Reference proteome</keyword>
<dbReference type="Proteomes" id="UP000430670">
    <property type="component" value="Unassembled WGS sequence"/>
</dbReference>
<reference evidence="1 2" key="1">
    <citation type="submission" date="2019-11" db="EMBL/GenBank/DDBJ databases">
        <title>Whole-genome sequence of a the green, strictly anaerobic photosynthetic bacterium Heliobacillus mobilis DSM 6151.</title>
        <authorList>
            <person name="Kyndt J.A."/>
            <person name="Meyer T.E."/>
        </authorList>
    </citation>
    <scope>NUCLEOTIDE SEQUENCE [LARGE SCALE GENOMIC DNA]</scope>
    <source>
        <strain evidence="1 2">DSM 6151</strain>
    </source>
</reference>
<dbReference type="OrthoDB" id="2103097at2"/>
<name>A0A6I3SNA9_HELMO</name>